<name>C0CKD1_BLAHS</name>
<feature type="transmembrane region" description="Helical" evidence="1">
    <location>
        <begin position="205"/>
        <end position="225"/>
    </location>
</feature>
<dbReference type="PATRIC" id="fig|476272.21.peg.2649"/>
<evidence type="ECO:0000313" key="3">
    <source>
        <dbReference type="Proteomes" id="UP000003100"/>
    </source>
</evidence>
<comment type="caution">
    <text evidence="2">The sequence shown here is derived from an EMBL/GenBank/DDBJ whole genome shotgun (WGS) entry which is preliminary data.</text>
</comment>
<evidence type="ECO:0000256" key="1">
    <source>
        <dbReference type="SAM" id="Phobius"/>
    </source>
</evidence>
<feature type="transmembrane region" description="Helical" evidence="1">
    <location>
        <begin position="15"/>
        <end position="36"/>
    </location>
</feature>
<keyword evidence="1" id="KW-0812">Transmembrane</keyword>
<dbReference type="HOGENOM" id="CLU_102870_0_0_9"/>
<dbReference type="EMBL" id="ACBZ01000063">
    <property type="protein sequence ID" value="EEG49797.1"/>
    <property type="molecule type" value="Genomic_DNA"/>
</dbReference>
<reference evidence="2 3" key="1">
    <citation type="submission" date="2009-01" db="EMBL/GenBank/DDBJ databases">
        <authorList>
            <person name="Fulton L."/>
            <person name="Clifton S."/>
            <person name="Fulton B."/>
            <person name="Xu J."/>
            <person name="Minx P."/>
            <person name="Pepin K.H."/>
            <person name="Johnson M."/>
            <person name="Bhonagiri V."/>
            <person name="Nash W.E."/>
            <person name="Mardis E.R."/>
            <person name="Wilson R.K."/>
        </authorList>
    </citation>
    <scope>NUCLEOTIDE SEQUENCE [LARGE SCALE GENOMIC DNA]</scope>
    <source>
        <strain evidence="3">DSM 10507 / JCM 14656 / S5a33</strain>
    </source>
</reference>
<keyword evidence="1" id="KW-1133">Transmembrane helix</keyword>
<dbReference type="eggNOG" id="ENOG5030FZX">
    <property type="taxonomic scope" value="Bacteria"/>
</dbReference>
<feature type="transmembrane region" description="Helical" evidence="1">
    <location>
        <begin position="101"/>
        <end position="132"/>
    </location>
</feature>
<sequence length="235" mass="25845">MRYLRLEWKKLPIKFYLCVAAGLFVFSLFIGLLFLFLPAAEMDSEDVVFSTSWGGLIVMVSSISMFEFSVMGAVVHGKGVLDEYMGRKVLLLFSYPVRREVLFWVKIAVSGGFTAAITVAANLVAVLTVGLVSDIGLVMPEFFGIFEIIQGILYSLFVAVGVEAISLISLWFGFLRQSLTAGIIAALILAILITQVFAMNLVWNMGMLLLIAIVVVFGAGSFCSLERKIRNMEVV</sequence>
<dbReference type="Proteomes" id="UP000003100">
    <property type="component" value="Unassembled WGS sequence"/>
</dbReference>
<keyword evidence="1" id="KW-0472">Membrane</keyword>
<feature type="transmembrane region" description="Helical" evidence="1">
    <location>
        <begin position="179"/>
        <end position="199"/>
    </location>
</feature>
<keyword evidence="3" id="KW-1185">Reference proteome</keyword>
<feature type="transmembrane region" description="Helical" evidence="1">
    <location>
        <begin position="56"/>
        <end position="81"/>
    </location>
</feature>
<accession>C0CKD1</accession>
<feature type="transmembrane region" description="Helical" evidence="1">
    <location>
        <begin position="152"/>
        <end position="172"/>
    </location>
</feature>
<organism evidence="2 3">
    <name type="scientific">Blautia hydrogenotrophica (strain DSM 10507 / JCM 14656 / S5a33)</name>
    <name type="common">Ruminococcus hydrogenotrophicus</name>
    <dbReference type="NCBI Taxonomy" id="476272"/>
    <lineage>
        <taxon>Bacteria</taxon>
        <taxon>Bacillati</taxon>
        <taxon>Bacillota</taxon>
        <taxon>Clostridia</taxon>
        <taxon>Lachnospirales</taxon>
        <taxon>Lachnospiraceae</taxon>
        <taxon>Blautia</taxon>
    </lineage>
</organism>
<evidence type="ECO:0008006" key="4">
    <source>
        <dbReference type="Google" id="ProtNLM"/>
    </source>
</evidence>
<dbReference type="GeneID" id="86820552"/>
<proteinExistence type="predicted"/>
<dbReference type="RefSeq" id="WP_005947308.1">
    <property type="nucleotide sequence ID" value="NZ_CP136423.1"/>
</dbReference>
<reference evidence="2 3" key="2">
    <citation type="submission" date="2009-02" db="EMBL/GenBank/DDBJ databases">
        <title>Draft genome sequence of Blautia hydrogenotrophica DSM 10507 (Ruminococcus hydrogenotrophicus DSM 10507).</title>
        <authorList>
            <person name="Sudarsanam P."/>
            <person name="Ley R."/>
            <person name="Guruge J."/>
            <person name="Turnbaugh P.J."/>
            <person name="Mahowald M."/>
            <person name="Liep D."/>
            <person name="Gordon J."/>
        </authorList>
    </citation>
    <scope>NUCLEOTIDE SEQUENCE [LARGE SCALE GENOMIC DNA]</scope>
    <source>
        <strain evidence="3">DSM 10507 / JCM 14656 / S5a33</strain>
    </source>
</reference>
<gene>
    <name evidence="2" type="ORF">RUMHYD_01301</name>
</gene>
<protein>
    <recommendedName>
        <fullName evidence="4">ABC-2 family transporter protein</fullName>
    </recommendedName>
</protein>
<evidence type="ECO:0000313" key="2">
    <source>
        <dbReference type="EMBL" id="EEG49797.1"/>
    </source>
</evidence>
<dbReference type="AlphaFoldDB" id="C0CKD1"/>